<comment type="caution">
    <text evidence="11">The sequence shown here is derived from an EMBL/GenBank/DDBJ whole genome shotgun (WGS) entry which is preliminary data.</text>
</comment>
<evidence type="ECO:0000256" key="5">
    <source>
        <dbReference type="ARBA" id="ARBA00022856"/>
    </source>
</evidence>
<feature type="transmembrane region" description="Helical" evidence="10">
    <location>
        <begin position="186"/>
        <end position="208"/>
    </location>
</feature>
<dbReference type="RefSeq" id="XP_028478674.1">
    <property type="nucleotide sequence ID" value="XM_028619702.1"/>
</dbReference>
<evidence type="ECO:0000256" key="6">
    <source>
        <dbReference type="ARBA" id="ARBA00022927"/>
    </source>
</evidence>
<name>A0A427Y482_9TREE</name>
<dbReference type="GO" id="GO:0016020">
    <property type="term" value="C:membrane"/>
    <property type="evidence" value="ECO:0007669"/>
    <property type="project" value="UniProtKB-SubCell"/>
</dbReference>
<feature type="transmembrane region" description="Helical" evidence="10">
    <location>
        <begin position="438"/>
        <end position="460"/>
    </location>
</feature>
<protein>
    <recommendedName>
        <fullName evidence="13">OPT family small oligopeptide transporter</fullName>
    </recommendedName>
</protein>
<evidence type="ECO:0000256" key="8">
    <source>
        <dbReference type="ARBA" id="ARBA00023136"/>
    </source>
</evidence>
<dbReference type="GeneID" id="39588617"/>
<dbReference type="PANTHER" id="PTHR22601">
    <property type="entry name" value="ISP4 LIKE PROTEIN"/>
    <property type="match status" value="1"/>
</dbReference>
<reference evidence="11 12" key="1">
    <citation type="submission" date="2018-11" db="EMBL/GenBank/DDBJ databases">
        <title>Genome sequence of Apiotrichum porosum DSM 27194.</title>
        <authorList>
            <person name="Aliyu H."/>
            <person name="Gorte O."/>
            <person name="Ochsenreither K."/>
        </authorList>
    </citation>
    <scope>NUCLEOTIDE SEQUENCE [LARGE SCALE GENOMIC DNA]</scope>
    <source>
        <strain evidence="11 12">DSM 27194</strain>
    </source>
</reference>
<dbReference type="Pfam" id="PF03169">
    <property type="entry name" value="OPT"/>
    <property type="match status" value="1"/>
</dbReference>
<dbReference type="InterPro" id="IPR004648">
    <property type="entry name" value="Oligpept_transpt"/>
</dbReference>
<feature type="region of interest" description="Disordered" evidence="9">
    <location>
        <begin position="1"/>
        <end position="45"/>
    </location>
</feature>
<proteinExistence type="inferred from homology"/>
<evidence type="ECO:0000313" key="12">
    <source>
        <dbReference type="Proteomes" id="UP000279236"/>
    </source>
</evidence>
<gene>
    <name evidence="11" type="ORF">EHS24_004074</name>
</gene>
<dbReference type="Proteomes" id="UP000279236">
    <property type="component" value="Unassembled WGS sequence"/>
</dbReference>
<comment type="similarity">
    <text evidence="2">Belongs to the oligopeptide OPT transporter family.</text>
</comment>
<keyword evidence="8 10" id="KW-0472">Membrane</keyword>
<feature type="transmembrane region" description="Helical" evidence="10">
    <location>
        <begin position="602"/>
        <end position="620"/>
    </location>
</feature>
<evidence type="ECO:0000256" key="4">
    <source>
        <dbReference type="ARBA" id="ARBA00022692"/>
    </source>
</evidence>
<evidence type="ECO:0000256" key="9">
    <source>
        <dbReference type="SAM" id="MobiDB-lite"/>
    </source>
</evidence>
<feature type="transmembrane region" description="Helical" evidence="10">
    <location>
        <begin position="671"/>
        <end position="690"/>
    </location>
</feature>
<feature type="transmembrane region" description="Helical" evidence="10">
    <location>
        <begin position="292"/>
        <end position="310"/>
    </location>
</feature>
<evidence type="ECO:0000256" key="2">
    <source>
        <dbReference type="ARBA" id="ARBA00008807"/>
    </source>
</evidence>
<organism evidence="11 12">
    <name type="scientific">Apiotrichum porosum</name>
    <dbReference type="NCBI Taxonomy" id="105984"/>
    <lineage>
        <taxon>Eukaryota</taxon>
        <taxon>Fungi</taxon>
        <taxon>Dikarya</taxon>
        <taxon>Basidiomycota</taxon>
        <taxon>Agaricomycotina</taxon>
        <taxon>Tremellomycetes</taxon>
        <taxon>Trichosporonales</taxon>
        <taxon>Trichosporonaceae</taxon>
        <taxon>Apiotrichum</taxon>
    </lineage>
</organism>
<feature type="transmembrane region" description="Helical" evidence="10">
    <location>
        <begin position="121"/>
        <end position="141"/>
    </location>
</feature>
<dbReference type="OrthoDB" id="9986677at2759"/>
<keyword evidence="4 10" id="KW-0812">Transmembrane</keyword>
<feature type="transmembrane region" description="Helical" evidence="10">
    <location>
        <begin position="518"/>
        <end position="541"/>
    </location>
</feature>
<evidence type="ECO:0000256" key="7">
    <source>
        <dbReference type="ARBA" id="ARBA00022989"/>
    </source>
</evidence>
<sequence length="797" mass="88096">MPVRLEDAEEYELPALRRGSGSNRNSHDGDFGDHVLDSDGEDDERQLRAAGEADNEQARLLAAEGKVSGELDEDDDEYVRRVRSPEDEDEMIGKGGKVEALIARSVPSTDDPSLPSLTFRVIVLGSFFCVIGAAASMMFYFKSNAPSFSSYFIILATYPLGHLMANEKFIRRGRRVLGVNLNPGPFSVKEAILVSVLASSGAMSAYAADILAILDLYYKAPLATFPSILLLLTTQCIGFGLAGMLYNLLVARPSMYWPSTLVTVQLFTTLYESSATTSTAAGRQLTTRRFQVFSVIFLATFIYQFFPFLLFPTLTSVSVLCLVNNNSWWMRTLGGAYEGLGILDFSFDWSSIGSTGPLYTPYWALGNYFGGLIGMIWVIVPIILAFNFWNARDFPSPTSPGLFNATYDRFDVTAVLNPDLSLNEEAWDSAKPLLLTPYFALTYGFAFAALSSILVHVWLWHRQEIKEALWSKAQLNDTHNKLMRTYRAVPQWWYIALLVVNFAAAVFMVLTAPLQMPVWALTLSLAIAAVFLIPIGVVAAVSNTQIGLNVMTEFVAGFLMPGKPIGNVTFKCFGYMAMSQALQLVADLKLGWYTSIPPREMFAAQIIGTVLGALTNYITLQSVLSSKRQYLDGTMTDPTGQWTGRRPQIFYSASIIWGAVSPRRFFAGKYAVLYLGFPLGAVVPIILWFAHKRWPNKKLHKVNFSIICAGAILIPEYPTNIILTGAATAVFVNGWFAKRYPTIHGQFIYVVSSALDAGTSITALAIYFLFGGVIFTWNGPNWWGNSQIDSEHCKPGS</sequence>
<dbReference type="AlphaFoldDB" id="A0A427Y482"/>
<keyword evidence="6" id="KW-0653">Protein transport</keyword>
<evidence type="ECO:0000256" key="3">
    <source>
        <dbReference type="ARBA" id="ARBA00022448"/>
    </source>
</evidence>
<keyword evidence="7 10" id="KW-1133">Transmembrane helix</keyword>
<dbReference type="NCBIfam" id="TIGR00728">
    <property type="entry name" value="OPT_sfam"/>
    <property type="match status" value="1"/>
</dbReference>
<keyword evidence="12" id="KW-1185">Reference proteome</keyword>
<accession>A0A427Y482</accession>
<dbReference type="NCBIfam" id="TIGR00727">
    <property type="entry name" value="ISP4_OPT"/>
    <property type="match status" value="1"/>
</dbReference>
<evidence type="ECO:0008006" key="13">
    <source>
        <dbReference type="Google" id="ProtNLM"/>
    </source>
</evidence>
<keyword evidence="3" id="KW-0813">Transport</keyword>
<feature type="compositionally biased region" description="Basic and acidic residues" evidence="9">
    <location>
        <begin position="25"/>
        <end position="37"/>
    </location>
</feature>
<feature type="transmembrane region" description="Helical" evidence="10">
    <location>
        <begin position="492"/>
        <end position="511"/>
    </location>
</feature>
<dbReference type="EMBL" id="RSCE01000002">
    <property type="protein sequence ID" value="RSH85889.1"/>
    <property type="molecule type" value="Genomic_DNA"/>
</dbReference>
<dbReference type="GO" id="GO:0035673">
    <property type="term" value="F:oligopeptide transmembrane transporter activity"/>
    <property type="evidence" value="ECO:0007669"/>
    <property type="project" value="InterPro"/>
</dbReference>
<feature type="transmembrane region" description="Helical" evidence="10">
    <location>
        <begin position="147"/>
        <end position="165"/>
    </location>
</feature>
<evidence type="ECO:0000313" key="11">
    <source>
        <dbReference type="EMBL" id="RSH85889.1"/>
    </source>
</evidence>
<keyword evidence="5" id="KW-0571">Peptide transport</keyword>
<dbReference type="InterPro" id="IPR004813">
    <property type="entry name" value="OPT"/>
</dbReference>
<feature type="transmembrane region" description="Helical" evidence="10">
    <location>
        <begin position="368"/>
        <end position="389"/>
    </location>
</feature>
<feature type="transmembrane region" description="Helical" evidence="10">
    <location>
        <begin position="228"/>
        <end position="249"/>
    </location>
</feature>
<comment type="subcellular location">
    <subcellularLocation>
        <location evidence="1">Membrane</location>
        <topology evidence="1">Multi-pass membrane protein</topology>
    </subcellularLocation>
</comment>
<evidence type="ECO:0000256" key="1">
    <source>
        <dbReference type="ARBA" id="ARBA00004141"/>
    </source>
</evidence>
<dbReference type="GO" id="GO:0015031">
    <property type="term" value="P:protein transport"/>
    <property type="evidence" value="ECO:0007669"/>
    <property type="project" value="UniProtKB-KW"/>
</dbReference>
<feature type="transmembrane region" description="Helical" evidence="10">
    <location>
        <begin position="747"/>
        <end position="777"/>
    </location>
</feature>
<feature type="transmembrane region" description="Helical" evidence="10">
    <location>
        <begin position="702"/>
        <end position="735"/>
    </location>
</feature>
<evidence type="ECO:0000256" key="10">
    <source>
        <dbReference type="SAM" id="Phobius"/>
    </source>
</evidence>